<keyword evidence="4" id="KW-0805">Transcription regulation</keyword>
<dbReference type="InterPro" id="IPR013876">
    <property type="entry name" value="TFIIH_BTF_p62_N"/>
</dbReference>
<feature type="transmembrane region" description="Helical" evidence="8">
    <location>
        <begin position="569"/>
        <end position="590"/>
    </location>
</feature>
<dbReference type="Gene3D" id="1.20.1250.20">
    <property type="entry name" value="MFS general substrate transporter like domains"/>
    <property type="match status" value="1"/>
</dbReference>
<dbReference type="SUPFAM" id="SSF103473">
    <property type="entry name" value="MFS general substrate transporter"/>
    <property type="match status" value="1"/>
</dbReference>
<evidence type="ECO:0000256" key="2">
    <source>
        <dbReference type="ARBA" id="ARBA00009448"/>
    </source>
</evidence>
<dbReference type="InterPro" id="IPR036259">
    <property type="entry name" value="MFS_trans_sf"/>
</dbReference>
<feature type="transmembrane region" description="Helical" evidence="8">
    <location>
        <begin position="817"/>
        <end position="839"/>
    </location>
</feature>
<keyword evidence="8" id="KW-1133">Transmembrane helix</keyword>
<feature type="transmembrane region" description="Helical" evidence="8">
    <location>
        <begin position="851"/>
        <end position="874"/>
    </location>
</feature>
<evidence type="ECO:0000256" key="6">
    <source>
        <dbReference type="ARBA" id="ARBA00023242"/>
    </source>
</evidence>
<evidence type="ECO:0000256" key="7">
    <source>
        <dbReference type="SAM" id="Coils"/>
    </source>
</evidence>
<feature type="transmembrane region" description="Helical" evidence="8">
    <location>
        <begin position="782"/>
        <end position="805"/>
    </location>
</feature>
<dbReference type="SMART" id="SM00751">
    <property type="entry name" value="BSD"/>
    <property type="match status" value="2"/>
</dbReference>
<dbReference type="PROSITE" id="PS50858">
    <property type="entry name" value="BSD"/>
    <property type="match status" value="2"/>
</dbReference>
<feature type="transmembrane region" description="Helical" evidence="8">
    <location>
        <begin position="729"/>
        <end position="750"/>
    </location>
</feature>
<feature type="transmembrane region" description="Helical" evidence="8">
    <location>
        <begin position="691"/>
        <end position="717"/>
    </location>
</feature>
<evidence type="ECO:0000259" key="9">
    <source>
        <dbReference type="PROSITE" id="PS50858"/>
    </source>
</evidence>
<evidence type="ECO:0000256" key="8">
    <source>
        <dbReference type="SAM" id="Phobius"/>
    </source>
</evidence>
<dbReference type="EMBL" id="OU015566">
    <property type="protein sequence ID" value="CAG5105689.1"/>
    <property type="molecule type" value="Genomic_DNA"/>
</dbReference>
<dbReference type="Proteomes" id="UP001158576">
    <property type="component" value="Chromosome 1"/>
</dbReference>
<dbReference type="CDD" id="cd13229">
    <property type="entry name" value="PH_TFIIH"/>
    <property type="match status" value="1"/>
</dbReference>
<feature type="transmembrane region" description="Helical" evidence="8">
    <location>
        <begin position="513"/>
        <end position="534"/>
    </location>
</feature>
<dbReference type="Pfam" id="PF03909">
    <property type="entry name" value="BSD"/>
    <property type="match status" value="1"/>
</dbReference>
<evidence type="ECO:0000256" key="4">
    <source>
        <dbReference type="ARBA" id="ARBA00023015"/>
    </source>
</evidence>
<evidence type="ECO:0000313" key="10">
    <source>
        <dbReference type="EMBL" id="CAG5105689.1"/>
    </source>
</evidence>
<evidence type="ECO:0000256" key="1">
    <source>
        <dbReference type="ARBA" id="ARBA00004123"/>
    </source>
</evidence>
<feature type="coiled-coil region" evidence="7">
    <location>
        <begin position="462"/>
        <end position="489"/>
    </location>
</feature>
<keyword evidence="11" id="KW-1185">Reference proteome</keyword>
<proteinExistence type="inferred from homology"/>
<name>A0ABN7SQU6_OIKDI</name>
<dbReference type="SUPFAM" id="SSF140383">
    <property type="entry name" value="BSD domain-like"/>
    <property type="match status" value="1"/>
</dbReference>
<organism evidence="10 11">
    <name type="scientific">Oikopleura dioica</name>
    <name type="common">Tunicate</name>
    <dbReference type="NCBI Taxonomy" id="34765"/>
    <lineage>
        <taxon>Eukaryota</taxon>
        <taxon>Metazoa</taxon>
        <taxon>Chordata</taxon>
        <taxon>Tunicata</taxon>
        <taxon>Appendicularia</taxon>
        <taxon>Copelata</taxon>
        <taxon>Oikopleuridae</taxon>
        <taxon>Oikopleura</taxon>
    </lineage>
</organism>
<feature type="transmembrane region" description="Helical" evidence="8">
    <location>
        <begin position="757"/>
        <end position="776"/>
    </location>
</feature>
<dbReference type="Pfam" id="PF08567">
    <property type="entry name" value="PH_TFIIH"/>
    <property type="match status" value="1"/>
</dbReference>
<protein>
    <submittedName>
        <fullName evidence="10">Oidioi.mRNA.OKI2018_I69.chr1.g2363.t1.cds</fullName>
    </submittedName>
</protein>
<keyword evidence="3" id="KW-0677">Repeat</keyword>
<feature type="transmembrane region" description="Helical" evidence="8">
    <location>
        <begin position="546"/>
        <end position="563"/>
    </location>
</feature>
<keyword evidence="8" id="KW-0472">Membrane</keyword>
<keyword evidence="7" id="KW-0175">Coiled coil</keyword>
<feature type="domain" description="BSD" evidence="9">
    <location>
        <begin position="98"/>
        <end position="151"/>
    </location>
</feature>
<keyword evidence="8" id="KW-0812">Transmembrane</keyword>
<dbReference type="InterPro" id="IPR027079">
    <property type="entry name" value="Tfb1/GTF2H1"/>
</dbReference>
<sequence>MSAGDVQITLPQVNHQKQPGTIELSMTHLKWSPDMIGEVVLVEIQKVKRQKISPEGKSKVQIQLELTDGRALTFHFADDDPKASRNKVKTHLGKLMGKVLAKKVDKNLEERKRVLQNNPNLVKLYKQLVTTGQVTAEEFWSSRAHMLDSSHEQDIGITADFLSEVKPQSDGTNSIRYNLTPEIVKVIFRTYPAVKKRYLEVCPAELSEKDFWTQEKFFQSQYFHREKLVGENETSIFANCDSLEDKELSNQARNSLVNLERIFDMDYMNEYAENEITQKLNDKKQKAALSKKEAKKLLVKRINNHATQVLQSCQKREASEVTNGVPAKRMADDVRAHLSENVDLVKQSETTAVPCTIVDKDSFFNWGADDDKKSTLNRMDERQRRSCLKHFQRSTDDYKSDIHNTIRNAQNEFPKVLLTLMQEQRRANKSEFSTELPPDDLVDALELLKEIIRQFWSCFPYKPELEEKLERMMNNIKEFENKLDVMEDDYRERSEPGQMREMVNAFLARYGEYNAMCSFGTGMIGTIIGTVSDVIGRKKVLVANKIGYFVSIVVTTFITYYHLHPFFFLIPSTIWNLVGGYSVMLGVTFATVTSYSPDEKRFWYIVAADVGISIAGLTVTGIGYLINTLPTENYWMVTAVGIGVMAVPVLLAIFGMKENVLPPEIAAFDKLKKCFTDIKEIWFRRSHLNKFLWSIVLVPALDKLVSFGTSSITNLYLQSAPFAWDPEQLSMYISASSLLGILSFILPGVFRHFGISHFTIIYLSLLMNIGSNIMFGKATTTVMIMCTLGFNVLTGSYIPVIRNLLAMNTEKHNHGAVFAFLAALEANCITAGGLLYSYLYHEFPVDTSWLWWLLSSAIGVVGFVFAICAHFVYVEKIRFAEDQRCLINEIDDSASESFSEFDGDQTPLD</sequence>
<dbReference type="Gene3D" id="2.30.29.30">
    <property type="entry name" value="Pleckstrin-homology domain (PH domain)/Phosphotyrosine-binding domain (PTB)"/>
    <property type="match status" value="1"/>
</dbReference>
<dbReference type="InterPro" id="IPR005607">
    <property type="entry name" value="BSD_dom"/>
</dbReference>
<evidence type="ECO:0000313" key="11">
    <source>
        <dbReference type="Proteomes" id="UP001158576"/>
    </source>
</evidence>
<dbReference type="InterPro" id="IPR035925">
    <property type="entry name" value="BSD_dom_sf"/>
</dbReference>
<keyword evidence="6" id="KW-0539">Nucleus</keyword>
<evidence type="ECO:0000256" key="3">
    <source>
        <dbReference type="ARBA" id="ARBA00022737"/>
    </source>
</evidence>
<dbReference type="SUPFAM" id="SSF50729">
    <property type="entry name" value="PH domain-like"/>
    <property type="match status" value="1"/>
</dbReference>
<dbReference type="PANTHER" id="PTHR12856">
    <property type="entry name" value="TRANSCRIPTION INITIATION FACTOR IIH-RELATED"/>
    <property type="match status" value="1"/>
</dbReference>
<keyword evidence="5" id="KW-0804">Transcription</keyword>
<dbReference type="Gene3D" id="6.10.140.1200">
    <property type="match status" value="1"/>
</dbReference>
<reference evidence="10 11" key="1">
    <citation type="submission" date="2021-04" db="EMBL/GenBank/DDBJ databases">
        <authorList>
            <person name="Bliznina A."/>
        </authorList>
    </citation>
    <scope>NUCLEOTIDE SEQUENCE [LARGE SCALE GENOMIC DNA]</scope>
</reference>
<evidence type="ECO:0000256" key="5">
    <source>
        <dbReference type="ARBA" id="ARBA00023163"/>
    </source>
</evidence>
<feature type="transmembrane region" description="Helical" evidence="8">
    <location>
        <begin position="633"/>
        <end position="654"/>
    </location>
</feature>
<comment type="similarity">
    <text evidence="2">Belongs to the TFB1 family.</text>
</comment>
<comment type="subcellular location">
    <subcellularLocation>
        <location evidence="1">Nucleus</location>
    </subcellularLocation>
</comment>
<feature type="domain" description="BSD" evidence="9">
    <location>
        <begin position="171"/>
        <end position="213"/>
    </location>
</feature>
<feature type="transmembrane region" description="Helical" evidence="8">
    <location>
        <begin position="602"/>
        <end position="627"/>
    </location>
</feature>
<gene>
    <name evidence="10" type="ORF">OKIOD_LOCUS11128</name>
</gene>
<dbReference type="InterPro" id="IPR011993">
    <property type="entry name" value="PH-like_dom_sf"/>
</dbReference>
<accession>A0ABN7SQU6</accession>